<evidence type="ECO:0000313" key="1">
    <source>
        <dbReference type="EMBL" id="GER31077.1"/>
    </source>
</evidence>
<evidence type="ECO:0000313" key="2">
    <source>
        <dbReference type="Proteomes" id="UP000325081"/>
    </source>
</evidence>
<keyword evidence="1" id="KW-0030">Aminoacyl-tRNA synthetase</keyword>
<name>A0A5A7PFP5_STRAF</name>
<dbReference type="Proteomes" id="UP000325081">
    <property type="component" value="Unassembled WGS sequence"/>
</dbReference>
<sequence>MFLEFHWQIIESNHWLKKNNSDPYSHQMRPYTKHQWEGESDRITWPRCIPEYMLRTAEQEGLGSLGDWTRFFGQSSVLEGCSLQSALRNLVRSSEPRVQGLVLVALVRLASPVTGASIAGFYLANGLLPPEICCWSFSCREKKFREF</sequence>
<accession>A0A5A7PFP5</accession>
<comment type="caution">
    <text evidence="1">The sequence shown here is derived from an EMBL/GenBank/DDBJ whole genome shotgun (WGS) entry which is preliminary data.</text>
</comment>
<dbReference type="EMBL" id="BKCP01004417">
    <property type="protein sequence ID" value="GER31077.1"/>
    <property type="molecule type" value="Genomic_DNA"/>
</dbReference>
<dbReference type="AlphaFoldDB" id="A0A5A7PFP5"/>
<protein>
    <submittedName>
        <fullName evidence="1">Glutamate tRNA synthetase</fullName>
    </submittedName>
</protein>
<organism evidence="1 2">
    <name type="scientific">Striga asiatica</name>
    <name type="common">Asiatic witchweed</name>
    <name type="synonym">Buchnera asiatica</name>
    <dbReference type="NCBI Taxonomy" id="4170"/>
    <lineage>
        <taxon>Eukaryota</taxon>
        <taxon>Viridiplantae</taxon>
        <taxon>Streptophyta</taxon>
        <taxon>Embryophyta</taxon>
        <taxon>Tracheophyta</taxon>
        <taxon>Spermatophyta</taxon>
        <taxon>Magnoliopsida</taxon>
        <taxon>eudicotyledons</taxon>
        <taxon>Gunneridae</taxon>
        <taxon>Pentapetalae</taxon>
        <taxon>asterids</taxon>
        <taxon>lamiids</taxon>
        <taxon>Lamiales</taxon>
        <taxon>Orobanchaceae</taxon>
        <taxon>Buchnereae</taxon>
        <taxon>Striga</taxon>
    </lineage>
</organism>
<keyword evidence="1" id="KW-0436">Ligase</keyword>
<dbReference type="GO" id="GO:0004812">
    <property type="term" value="F:aminoacyl-tRNA ligase activity"/>
    <property type="evidence" value="ECO:0007669"/>
    <property type="project" value="UniProtKB-KW"/>
</dbReference>
<gene>
    <name evidence="1" type="ORF">STAS_07057</name>
</gene>
<proteinExistence type="predicted"/>
<reference evidence="2" key="1">
    <citation type="journal article" date="2019" name="Curr. Biol.">
        <title>Genome Sequence of Striga asiatica Provides Insight into the Evolution of Plant Parasitism.</title>
        <authorList>
            <person name="Yoshida S."/>
            <person name="Kim S."/>
            <person name="Wafula E.K."/>
            <person name="Tanskanen J."/>
            <person name="Kim Y.M."/>
            <person name="Honaas L."/>
            <person name="Yang Z."/>
            <person name="Spallek T."/>
            <person name="Conn C.E."/>
            <person name="Ichihashi Y."/>
            <person name="Cheong K."/>
            <person name="Cui S."/>
            <person name="Der J.P."/>
            <person name="Gundlach H."/>
            <person name="Jiao Y."/>
            <person name="Hori C."/>
            <person name="Ishida J.K."/>
            <person name="Kasahara H."/>
            <person name="Kiba T."/>
            <person name="Kim M.S."/>
            <person name="Koo N."/>
            <person name="Laohavisit A."/>
            <person name="Lee Y.H."/>
            <person name="Lumba S."/>
            <person name="McCourt P."/>
            <person name="Mortimer J.C."/>
            <person name="Mutuku J.M."/>
            <person name="Nomura T."/>
            <person name="Sasaki-Sekimoto Y."/>
            <person name="Seto Y."/>
            <person name="Wang Y."/>
            <person name="Wakatake T."/>
            <person name="Sakakibara H."/>
            <person name="Demura T."/>
            <person name="Yamaguchi S."/>
            <person name="Yoneyama K."/>
            <person name="Manabe R.I."/>
            <person name="Nelson D.C."/>
            <person name="Schulman A.H."/>
            <person name="Timko M.P."/>
            <person name="dePamphilis C.W."/>
            <person name="Choi D."/>
            <person name="Shirasu K."/>
        </authorList>
    </citation>
    <scope>NUCLEOTIDE SEQUENCE [LARGE SCALE GENOMIC DNA]</scope>
    <source>
        <strain evidence="2">cv. UVA1</strain>
    </source>
</reference>
<keyword evidence="2" id="KW-1185">Reference proteome</keyword>